<proteinExistence type="predicted"/>
<keyword evidence="2" id="KW-1133">Transmembrane helix</keyword>
<dbReference type="AlphaFoldDB" id="A0A8R1I828"/>
<keyword evidence="4" id="KW-1185">Reference proteome</keyword>
<dbReference type="Proteomes" id="UP000005237">
    <property type="component" value="Unassembled WGS sequence"/>
</dbReference>
<evidence type="ECO:0000256" key="1">
    <source>
        <dbReference type="SAM" id="MobiDB-lite"/>
    </source>
</evidence>
<feature type="region of interest" description="Disordered" evidence="1">
    <location>
        <begin position="565"/>
        <end position="586"/>
    </location>
</feature>
<name>A0A8R1I828_CAEJA</name>
<feature type="transmembrane region" description="Helical" evidence="2">
    <location>
        <begin position="97"/>
        <end position="117"/>
    </location>
</feature>
<feature type="transmembrane region" description="Helical" evidence="2">
    <location>
        <begin position="433"/>
        <end position="453"/>
    </location>
</feature>
<feature type="transmembrane region" description="Helical" evidence="2">
    <location>
        <begin position="323"/>
        <end position="344"/>
    </location>
</feature>
<feature type="transmembrane region" description="Helical" evidence="2">
    <location>
        <begin position="57"/>
        <end position="77"/>
    </location>
</feature>
<organism evidence="3 4">
    <name type="scientific">Caenorhabditis japonica</name>
    <dbReference type="NCBI Taxonomy" id="281687"/>
    <lineage>
        <taxon>Eukaryota</taxon>
        <taxon>Metazoa</taxon>
        <taxon>Ecdysozoa</taxon>
        <taxon>Nematoda</taxon>
        <taxon>Chromadorea</taxon>
        <taxon>Rhabditida</taxon>
        <taxon>Rhabditina</taxon>
        <taxon>Rhabditomorpha</taxon>
        <taxon>Rhabditoidea</taxon>
        <taxon>Rhabditidae</taxon>
        <taxon>Peloderinae</taxon>
        <taxon>Caenorhabditis</taxon>
    </lineage>
</organism>
<feature type="compositionally biased region" description="Low complexity" evidence="1">
    <location>
        <begin position="571"/>
        <end position="586"/>
    </location>
</feature>
<keyword evidence="2" id="KW-0472">Membrane</keyword>
<feature type="region of interest" description="Disordered" evidence="1">
    <location>
        <begin position="522"/>
        <end position="545"/>
    </location>
</feature>
<protein>
    <submittedName>
        <fullName evidence="3">Uncharacterized protein</fullName>
    </submittedName>
</protein>
<feature type="transmembrane region" description="Helical" evidence="2">
    <location>
        <begin position="137"/>
        <end position="156"/>
    </location>
</feature>
<reference evidence="4" key="1">
    <citation type="submission" date="2010-08" db="EMBL/GenBank/DDBJ databases">
        <authorList>
            <consortium name="Caenorhabditis japonica Sequencing Consortium"/>
            <person name="Wilson R.K."/>
        </authorList>
    </citation>
    <scope>NUCLEOTIDE SEQUENCE [LARGE SCALE GENOMIC DNA]</scope>
    <source>
        <strain evidence="4">DF5081</strain>
    </source>
</reference>
<feature type="transmembrane region" description="Helical" evidence="2">
    <location>
        <begin position="356"/>
        <end position="376"/>
    </location>
</feature>
<evidence type="ECO:0000256" key="2">
    <source>
        <dbReference type="SAM" id="Phobius"/>
    </source>
</evidence>
<evidence type="ECO:0000313" key="3">
    <source>
        <dbReference type="EnsemblMetazoa" id="CJA17651.1"/>
    </source>
</evidence>
<evidence type="ECO:0000313" key="4">
    <source>
        <dbReference type="Proteomes" id="UP000005237"/>
    </source>
</evidence>
<feature type="transmembrane region" description="Helical" evidence="2">
    <location>
        <begin position="18"/>
        <end position="37"/>
    </location>
</feature>
<dbReference type="EnsemblMetazoa" id="CJA17651.1">
    <property type="protein sequence ID" value="CJA17651.1"/>
    <property type="gene ID" value="WBGene00136855"/>
</dbReference>
<keyword evidence="2" id="KW-0812">Transmembrane</keyword>
<feature type="transmembrane region" description="Helical" evidence="2">
    <location>
        <begin position="277"/>
        <end position="303"/>
    </location>
</feature>
<accession>A0A8R1I828</accession>
<reference evidence="3" key="2">
    <citation type="submission" date="2022-06" db="UniProtKB">
        <authorList>
            <consortium name="EnsemblMetazoa"/>
        </authorList>
    </citation>
    <scope>IDENTIFICATION</scope>
    <source>
        <strain evidence="3">DF5081</strain>
    </source>
</reference>
<feature type="transmembrane region" description="Helical" evidence="2">
    <location>
        <begin position="473"/>
        <end position="500"/>
    </location>
</feature>
<sequence>MNFYALLSRDDTIRNLRIYHLIVSCLMFCCGIVQIEFLIRTRKLPKLEEPHEIPDPALIGAIALTLGIILGYLYFIVFDYAYQSCDKLVDALYPSELLIETIYDLLMASFSGLSLVYILHRRYYGAIDSNFDKVRRLFINIVFTIVWVKVVVYKGYLSQQELCQRKELEGYWCPVMKRNYQCDPATALHGTQKMWYYINKGLLSSSIISCASEFFPVLLVTHWLACGGAEERAEDIERRMKRKEGVRGMLREFMKDVSRVYVEHPEMESKPLIVSKFLVAFFLLITPIVMILSTLKWLFYFYYTIDFDHLVEQHYMTNDYINLAANILQVLFFGALYSFAVTISNERLDAHHKAHARGDISILFGCCFVLFVKLILQSIEIEYQRVDGFILLSDAIIQNVDLVMVQLTQWLQYFAVRRLLALSDEDCKATKRFLPLACFGGLLLAWVHFGVTFFETSTIKYQLTDENFKFSSTTLICMIFTQTLFPADYLFAFTASGCYLELMQRYLNMGYFQIGEPRMSVPSHGHGHGHGHGHEGSDEEESQDGHKAKIASMLYAASVLHRKRFEERSDTTSSSECSESTIVESL</sequence>